<reference evidence="2 3" key="1">
    <citation type="journal article" date="2019" name="Int. J. Syst. Evol. Microbiol.">
        <title>The Global Catalogue of Microorganisms (GCM) 10K type strain sequencing project: providing services to taxonomists for standard genome sequencing and annotation.</title>
        <authorList>
            <consortium name="The Broad Institute Genomics Platform"/>
            <consortium name="The Broad Institute Genome Sequencing Center for Infectious Disease"/>
            <person name="Wu L."/>
            <person name="Ma J."/>
        </authorList>
    </citation>
    <scope>NUCLEOTIDE SEQUENCE [LARGE SCALE GENOMIC DNA]</scope>
    <source>
        <strain evidence="2 3">CGMCC 1.12124</strain>
    </source>
</reference>
<organism evidence="2 3">
    <name type="scientific">Halorubrum rubrum</name>
    <dbReference type="NCBI Taxonomy" id="1126240"/>
    <lineage>
        <taxon>Archaea</taxon>
        <taxon>Methanobacteriati</taxon>
        <taxon>Methanobacteriota</taxon>
        <taxon>Stenosarchaea group</taxon>
        <taxon>Halobacteria</taxon>
        <taxon>Halobacteriales</taxon>
        <taxon>Haloferacaceae</taxon>
        <taxon>Halorubrum</taxon>
    </lineage>
</organism>
<dbReference type="RefSeq" id="WP_256413084.1">
    <property type="nucleotide sequence ID" value="NZ_JANHDM010000016.1"/>
</dbReference>
<evidence type="ECO:0000313" key="3">
    <source>
        <dbReference type="Proteomes" id="UP001596118"/>
    </source>
</evidence>
<comment type="caution">
    <text evidence="2">The sequence shown here is derived from an EMBL/GenBank/DDBJ whole genome shotgun (WGS) entry which is preliminary data.</text>
</comment>
<evidence type="ECO:0000256" key="1">
    <source>
        <dbReference type="SAM" id="MobiDB-lite"/>
    </source>
</evidence>
<proteinExistence type="predicted"/>
<dbReference type="EMBL" id="JBHSKY010000018">
    <property type="protein sequence ID" value="MFC5280089.1"/>
    <property type="molecule type" value="Genomic_DNA"/>
</dbReference>
<sequence length="127" mass="14377">MADTKNDREKQASSEEQRQREITEAPVRAEEVEPSDDTEDVPDETRREDSGSPDSSRRCHRRGCDKPATFKVLERYQEETGHGAVEATAVLCQEHTDDESPTNLDLAYEDYVFRVTPLPSMSETDTA</sequence>
<keyword evidence="3" id="KW-1185">Reference proteome</keyword>
<feature type="region of interest" description="Disordered" evidence="1">
    <location>
        <begin position="1"/>
        <end position="64"/>
    </location>
</feature>
<feature type="compositionally biased region" description="Acidic residues" evidence="1">
    <location>
        <begin position="32"/>
        <end position="42"/>
    </location>
</feature>
<dbReference type="AlphaFoldDB" id="A0ABD5R588"/>
<evidence type="ECO:0000313" key="2">
    <source>
        <dbReference type="EMBL" id="MFC5280089.1"/>
    </source>
</evidence>
<name>A0ABD5R588_9EURY</name>
<accession>A0ABD5R588</accession>
<gene>
    <name evidence="2" type="ORF">ACFPM1_15165</name>
</gene>
<feature type="compositionally biased region" description="Basic and acidic residues" evidence="1">
    <location>
        <begin position="1"/>
        <end position="31"/>
    </location>
</feature>
<protein>
    <submittedName>
        <fullName evidence="2">Uncharacterized protein</fullName>
    </submittedName>
</protein>
<dbReference type="Proteomes" id="UP001596118">
    <property type="component" value="Unassembled WGS sequence"/>
</dbReference>